<dbReference type="EMBL" id="CP036525">
    <property type="protein sequence ID" value="QDT03842.1"/>
    <property type="molecule type" value="Genomic_DNA"/>
</dbReference>
<evidence type="ECO:0000256" key="3">
    <source>
        <dbReference type="ARBA" id="ARBA00008346"/>
    </source>
</evidence>
<dbReference type="GO" id="GO:0005829">
    <property type="term" value="C:cytosol"/>
    <property type="evidence" value="ECO:0007669"/>
    <property type="project" value="TreeGrafter"/>
</dbReference>
<dbReference type="GO" id="GO:0006107">
    <property type="term" value="P:oxaloacetate metabolic process"/>
    <property type="evidence" value="ECO:0007669"/>
    <property type="project" value="UniProtKB-UniRule"/>
</dbReference>
<dbReference type="HAMAP" id="MF_00595">
    <property type="entry name" value="PEPcase_type1"/>
    <property type="match status" value="1"/>
</dbReference>
<evidence type="ECO:0000256" key="8">
    <source>
        <dbReference type="ARBA" id="ARBA00023300"/>
    </source>
</evidence>
<dbReference type="InterPro" id="IPR018129">
    <property type="entry name" value="PEP_COase_Lys_AS"/>
</dbReference>
<dbReference type="NCBIfam" id="NF000584">
    <property type="entry name" value="PRK00009.1"/>
    <property type="match status" value="1"/>
</dbReference>
<comment type="cofactor">
    <cofactor evidence="1 10">
        <name>Mg(2+)</name>
        <dbReference type="ChEBI" id="CHEBI:18420"/>
    </cofactor>
</comment>
<dbReference type="GO" id="GO:0000287">
    <property type="term" value="F:magnesium ion binding"/>
    <property type="evidence" value="ECO:0007669"/>
    <property type="project" value="UniProtKB-UniRule"/>
</dbReference>
<evidence type="ECO:0000256" key="10">
    <source>
        <dbReference type="HAMAP-Rule" id="MF_00595"/>
    </source>
</evidence>
<dbReference type="InterPro" id="IPR015813">
    <property type="entry name" value="Pyrv/PenolPyrv_kinase-like_dom"/>
</dbReference>
<evidence type="ECO:0000256" key="2">
    <source>
        <dbReference type="ARBA" id="ARBA00003670"/>
    </source>
</evidence>
<comment type="catalytic activity">
    <reaction evidence="9 10">
        <text>oxaloacetate + phosphate = phosphoenolpyruvate + hydrogencarbonate</text>
        <dbReference type="Rhea" id="RHEA:28370"/>
        <dbReference type="ChEBI" id="CHEBI:16452"/>
        <dbReference type="ChEBI" id="CHEBI:17544"/>
        <dbReference type="ChEBI" id="CHEBI:43474"/>
        <dbReference type="ChEBI" id="CHEBI:58702"/>
        <dbReference type="EC" id="4.1.1.31"/>
    </reaction>
</comment>
<accession>A0A517N9N5</accession>
<feature type="active site" evidence="10 11">
    <location>
        <position position="146"/>
    </location>
</feature>
<sequence>MPNEPKNSDRLRDEIAMLGNLLGETIREIAGDDALYIVEDLRRLAWDNREGRPAAASRLNGSIASLTPNQLRVVIRSFSIFLDLLNLSEDRQRVRVLEQRERDQTVDGRGESIASAVVHLKEAGKSAEDVQGLLDHLHIELVFTAHPTEAKRRSVRSKLRKIRELMCQYDIESRPAGKTKLERLIQAELAKLWQTNFIRPWRPSVMQEVQRALSIKPVLWEVVPQNLSELRHALANTYPHKEFNLKPCVTYGSWIGGDRDGHPGVTPEVTEQTFQWLREAALDFHLTSCDRLYDSLSLSERQLTWGHDLGVRVKEAVAQWPDLESDIAAIPPDELCRRWLAVMKWRIERTRLINLDGDPIDGSYSTSQQMGDDVNALLQSVTKFPGGDLLADEVSVWKDQISAFGFHLTCLDVRQDARAYRDVMNEILVAVGLAADVDTVDSLDESQRQSILVDSLDENVLGAIDGGSPLSSDASDTLDLFKLLHRVMAAYGPQAIGGHVISMTQVPSDVLTVLWLWRQTGLAMGDLAAEQLTRLPVMPLFETIEDLQNGPQILTDLFAVPAYRQHVDAQDDQQVVMLGYSDSTKDGGYLSACWSLYRAQLQLQEVASEAGIELTFFHGRGGSLGRGGGPTARSIRSLPVGTFRGALRLTEQGEVLADRYDDQQIAHRHLEQVVWSSLLASGDPPPADPDQWTETLDTMATDSFTHYRQLIEQPDFVPFFRLGTPVDEVEQLQIGSRPSRRRGGASLSDLRAIPWVFSWTQCRCLIPAWYGLGTATEMILEQQGMAQQLQTMYRDWPFFQATIDNAELAIAKSDMDIAGYYAQLADQSENLKTISQMIRDEHRRSQAAILKITGRDSLLGGTPWLKESIRVRNRYIDPLNLIQVELLSRLRACAEETGEEAQQRQTELQYLARLSINGLASGMRTSG</sequence>
<dbReference type="InterPro" id="IPR033129">
    <property type="entry name" value="PEPCASE_His_AS"/>
</dbReference>
<keyword evidence="13" id="KW-0670">Pyruvate</keyword>
<protein>
    <recommendedName>
        <fullName evidence="5 10">Phosphoenolpyruvate carboxylase</fullName>
        <shortName evidence="10">PEPC</shortName>
        <shortName evidence="10">PEPCase</shortName>
        <ecNumber evidence="4 10">4.1.1.31</ecNumber>
    </recommendedName>
</protein>
<evidence type="ECO:0000256" key="5">
    <source>
        <dbReference type="ARBA" id="ARBA00022419"/>
    </source>
</evidence>
<dbReference type="GO" id="GO:0015977">
    <property type="term" value="P:carbon fixation"/>
    <property type="evidence" value="ECO:0007669"/>
    <property type="project" value="UniProtKB-UniRule"/>
</dbReference>
<comment type="function">
    <text evidence="2 10">Forms oxaloacetate, a four-carbon dicarboxylic acid source for the tricarboxylic acid cycle.</text>
</comment>
<proteinExistence type="inferred from homology"/>
<dbReference type="GO" id="GO:0006099">
    <property type="term" value="P:tricarboxylic acid cycle"/>
    <property type="evidence" value="ECO:0007669"/>
    <property type="project" value="InterPro"/>
</dbReference>
<evidence type="ECO:0000313" key="14">
    <source>
        <dbReference type="Proteomes" id="UP000318538"/>
    </source>
</evidence>
<dbReference type="KEGG" id="rlc:K227x_22270"/>
<dbReference type="Pfam" id="PF00311">
    <property type="entry name" value="PEPcase"/>
    <property type="match status" value="1"/>
</dbReference>
<dbReference type="PRINTS" id="PR00150">
    <property type="entry name" value="PEPCARBXLASE"/>
</dbReference>
<evidence type="ECO:0000256" key="7">
    <source>
        <dbReference type="ARBA" id="ARBA00023239"/>
    </source>
</evidence>
<evidence type="ECO:0000256" key="1">
    <source>
        <dbReference type="ARBA" id="ARBA00001946"/>
    </source>
</evidence>
<evidence type="ECO:0000256" key="11">
    <source>
        <dbReference type="PROSITE-ProRule" id="PRU10111"/>
    </source>
</evidence>
<comment type="subunit">
    <text evidence="10">Homotetramer.</text>
</comment>
<evidence type="ECO:0000256" key="12">
    <source>
        <dbReference type="PROSITE-ProRule" id="PRU10112"/>
    </source>
</evidence>
<dbReference type="InterPro" id="IPR021135">
    <property type="entry name" value="PEP_COase"/>
</dbReference>
<dbReference type="PROSITE" id="PS00393">
    <property type="entry name" value="PEPCASE_2"/>
    <property type="match status" value="1"/>
</dbReference>
<evidence type="ECO:0000313" key="13">
    <source>
        <dbReference type="EMBL" id="QDT03842.1"/>
    </source>
</evidence>
<gene>
    <name evidence="10 13" type="primary">ppc</name>
    <name evidence="13" type="ORF">K227x_22270</name>
</gene>
<keyword evidence="14" id="KW-1185">Reference proteome</keyword>
<dbReference type="Proteomes" id="UP000318538">
    <property type="component" value="Chromosome"/>
</dbReference>
<evidence type="ECO:0000256" key="9">
    <source>
        <dbReference type="ARBA" id="ARBA00048995"/>
    </source>
</evidence>
<dbReference type="AlphaFoldDB" id="A0A517N9N5"/>
<name>A0A517N9N5_9BACT</name>
<dbReference type="PANTHER" id="PTHR30523:SF6">
    <property type="entry name" value="PHOSPHOENOLPYRUVATE CARBOXYLASE"/>
    <property type="match status" value="1"/>
</dbReference>
<dbReference type="InterPro" id="IPR022805">
    <property type="entry name" value="PEP_COase_bac/pln-type"/>
</dbReference>
<evidence type="ECO:0000256" key="4">
    <source>
        <dbReference type="ARBA" id="ARBA00012305"/>
    </source>
</evidence>
<reference evidence="13 14" key="1">
    <citation type="submission" date="2019-02" db="EMBL/GenBank/DDBJ databases">
        <title>Deep-cultivation of Planctomycetes and their phenomic and genomic characterization uncovers novel biology.</title>
        <authorList>
            <person name="Wiegand S."/>
            <person name="Jogler M."/>
            <person name="Boedeker C."/>
            <person name="Pinto D."/>
            <person name="Vollmers J."/>
            <person name="Rivas-Marin E."/>
            <person name="Kohn T."/>
            <person name="Peeters S.H."/>
            <person name="Heuer A."/>
            <person name="Rast P."/>
            <person name="Oberbeckmann S."/>
            <person name="Bunk B."/>
            <person name="Jeske O."/>
            <person name="Meyerdierks A."/>
            <person name="Storesund J.E."/>
            <person name="Kallscheuer N."/>
            <person name="Luecker S."/>
            <person name="Lage O.M."/>
            <person name="Pohl T."/>
            <person name="Merkel B.J."/>
            <person name="Hornburger P."/>
            <person name="Mueller R.-W."/>
            <person name="Bruemmer F."/>
            <person name="Labrenz M."/>
            <person name="Spormann A.M."/>
            <person name="Op den Camp H."/>
            <person name="Overmann J."/>
            <person name="Amann R."/>
            <person name="Jetten M.S.M."/>
            <person name="Mascher T."/>
            <person name="Medema M.H."/>
            <person name="Devos D.P."/>
            <person name="Kaster A.-K."/>
            <person name="Ovreas L."/>
            <person name="Rohde M."/>
            <person name="Galperin M.Y."/>
            <person name="Jogler C."/>
        </authorList>
    </citation>
    <scope>NUCLEOTIDE SEQUENCE [LARGE SCALE GENOMIC DNA]</scope>
    <source>
        <strain evidence="13 14">K22_7</strain>
    </source>
</reference>
<dbReference type="OrthoDB" id="9768133at2"/>
<feature type="active site" evidence="10 12">
    <location>
        <position position="585"/>
    </location>
</feature>
<keyword evidence="6 10" id="KW-0460">Magnesium</keyword>
<dbReference type="GO" id="GO:0008964">
    <property type="term" value="F:phosphoenolpyruvate carboxylase activity"/>
    <property type="evidence" value="ECO:0007669"/>
    <property type="project" value="UniProtKB-UniRule"/>
</dbReference>
<dbReference type="PANTHER" id="PTHR30523">
    <property type="entry name" value="PHOSPHOENOLPYRUVATE CARBOXYLASE"/>
    <property type="match status" value="1"/>
</dbReference>
<keyword evidence="8 10" id="KW-0120">Carbon dioxide fixation</keyword>
<keyword evidence="7 10" id="KW-0456">Lyase</keyword>
<dbReference type="EC" id="4.1.1.31" evidence="4 10"/>
<comment type="similarity">
    <text evidence="3 10">Belongs to the PEPCase type 1 family.</text>
</comment>
<dbReference type="SUPFAM" id="SSF51621">
    <property type="entry name" value="Phosphoenolpyruvate/pyruvate domain"/>
    <property type="match status" value="1"/>
</dbReference>
<organism evidence="13 14">
    <name type="scientific">Rubripirellula lacrimiformis</name>
    <dbReference type="NCBI Taxonomy" id="1930273"/>
    <lineage>
        <taxon>Bacteria</taxon>
        <taxon>Pseudomonadati</taxon>
        <taxon>Planctomycetota</taxon>
        <taxon>Planctomycetia</taxon>
        <taxon>Pirellulales</taxon>
        <taxon>Pirellulaceae</taxon>
        <taxon>Rubripirellula</taxon>
    </lineage>
</organism>
<dbReference type="RefSeq" id="WP_145169437.1">
    <property type="nucleotide sequence ID" value="NZ_CP036525.1"/>
</dbReference>
<dbReference type="PROSITE" id="PS00781">
    <property type="entry name" value="PEPCASE_1"/>
    <property type="match status" value="1"/>
</dbReference>
<evidence type="ECO:0000256" key="6">
    <source>
        <dbReference type="ARBA" id="ARBA00022842"/>
    </source>
</evidence>